<name>B3ES32_AMOA5</name>
<gene>
    <name evidence="4" type="ordered locus">Aasi_0637</name>
</gene>
<dbReference type="PIRSF" id="PIRSF002599">
    <property type="entry name" value="Cold_shock_A"/>
    <property type="match status" value="1"/>
</dbReference>
<dbReference type="InterPro" id="IPR050181">
    <property type="entry name" value="Cold_shock_domain"/>
</dbReference>
<dbReference type="OrthoDB" id="9805039at2"/>
<dbReference type="HOGENOM" id="CLU_117621_6_3_10"/>
<dbReference type="STRING" id="452471.Aasi_0637"/>
<dbReference type="GO" id="GO:0005829">
    <property type="term" value="C:cytosol"/>
    <property type="evidence" value="ECO:0007669"/>
    <property type="project" value="UniProtKB-ARBA"/>
</dbReference>
<protein>
    <recommendedName>
        <fullName evidence="3">CSD domain-containing protein</fullName>
    </recommendedName>
</protein>
<dbReference type="InterPro" id="IPR002059">
    <property type="entry name" value="CSP_DNA-bd"/>
</dbReference>
<comment type="subcellular location">
    <subcellularLocation>
        <location evidence="1">Cytoplasm</location>
    </subcellularLocation>
</comment>
<evidence type="ECO:0000256" key="2">
    <source>
        <dbReference type="ARBA" id="ARBA00022490"/>
    </source>
</evidence>
<organism evidence="4 5">
    <name type="scientific">Amoebophilus asiaticus (strain 5a2)</name>
    <dbReference type="NCBI Taxonomy" id="452471"/>
    <lineage>
        <taxon>Bacteria</taxon>
        <taxon>Pseudomonadati</taxon>
        <taxon>Bacteroidota</taxon>
        <taxon>Cytophagia</taxon>
        <taxon>Cytophagales</taxon>
        <taxon>Amoebophilaceae</taxon>
        <taxon>Candidatus Amoebophilus</taxon>
    </lineage>
</organism>
<dbReference type="InterPro" id="IPR011129">
    <property type="entry name" value="CSD"/>
</dbReference>
<feature type="domain" description="CSD" evidence="3">
    <location>
        <begin position="1"/>
        <end position="66"/>
    </location>
</feature>
<dbReference type="PANTHER" id="PTHR11544">
    <property type="entry name" value="COLD SHOCK DOMAIN CONTAINING PROTEINS"/>
    <property type="match status" value="1"/>
</dbReference>
<dbReference type="EMBL" id="CP001102">
    <property type="protein sequence ID" value="ACE06034.1"/>
    <property type="molecule type" value="Genomic_DNA"/>
</dbReference>
<dbReference type="InterPro" id="IPR012340">
    <property type="entry name" value="NA-bd_OB-fold"/>
</dbReference>
<dbReference type="Proteomes" id="UP000001227">
    <property type="component" value="Chromosome"/>
</dbReference>
<dbReference type="SUPFAM" id="SSF50249">
    <property type="entry name" value="Nucleic acid-binding proteins"/>
    <property type="match status" value="1"/>
</dbReference>
<dbReference type="RefSeq" id="WP_012472802.1">
    <property type="nucleotide sequence ID" value="NC_010830.1"/>
</dbReference>
<dbReference type="AlphaFoldDB" id="B3ES32"/>
<reference evidence="4 5" key="1">
    <citation type="journal article" date="2010" name="J. Bacteriol.">
        <title>The genome of the amoeba symbiont 'Candidatus Amoebophilus asiaticus' reveals common mechanisms for host cell interaction among amoeba-associated bacteria.</title>
        <authorList>
            <person name="Schmitz-Esser S."/>
            <person name="Tischler P."/>
            <person name="Arnold R."/>
            <person name="Montanaro J."/>
            <person name="Wagner M."/>
            <person name="Rattei T."/>
            <person name="Horn M."/>
        </authorList>
    </citation>
    <scope>NUCLEOTIDE SEQUENCE [LARGE SCALE GENOMIC DNA]</scope>
    <source>
        <strain evidence="4 5">5a2</strain>
    </source>
</reference>
<dbReference type="PRINTS" id="PR00050">
    <property type="entry name" value="COLDSHOCK"/>
</dbReference>
<dbReference type="eggNOG" id="COG1278">
    <property type="taxonomic scope" value="Bacteria"/>
</dbReference>
<keyword evidence="5" id="KW-1185">Reference proteome</keyword>
<dbReference type="Gene3D" id="2.40.50.140">
    <property type="entry name" value="Nucleic acid-binding proteins"/>
    <property type="match status" value="1"/>
</dbReference>
<evidence type="ECO:0000259" key="3">
    <source>
        <dbReference type="PROSITE" id="PS51857"/>
    </source>
</evidence>
<evidence type="ECO:0000313" key="5">
    <source>
        <dbReference type="Proteomes" id="UP000001227"/>
    </source>
</evidence>
<evidence type="ECO:0000256" key="1">
    <source>
        <dbReference type="ARBA" id="ARBA00004496"/>
    </source>
</evidence>
<dbReference type="PROSITE" id="PS51857">
    <property type="entry name" value="CSD_2"/>
    <property type="match status" value="1"/>
</dbReference>
<dbReference type="KEGG" id="aas:Aasi_0637"/>
<keyword evidence="2" id="KW-0963">Cytoplasm</keyword>
<proteinExistence type="predicted"/>
<evidence type="ECO:0000313" key="4">
    <source>
        <dbReference type="EMBL" id="ACE06034.1"/>
    </source>
</evidence>
<dbReference type="Pfam" id="PF00313">
    <property type="entry name" value="CSD"/>
    <property type="match status" value="1"/>
</dbReference>
<dbReference type="SMART" id="SM00357">
    <property type="entry name" value="CSP"/>
    <property type="match status" value="1"/>
</dbReference>
<dbReference type="InterPro" id="IPR012156">
    <property type="entry name" value="Cold_shock_CspA"/>
</dbReference>
<dbReference type="GO" id="GO:0003676">
    <property type="term" value="F:nucleic acid binding"/>
    <property type="evidence" value="ECO:0007669"/>
    <property type="project" value="InterPro"/>
</dbReference>
<accession>B3ES32</accession>
<sequence length="67" mass="7547">MKTGTIKFFNESKGYGFITDSASQDHFVHVTALHDEVKELDMKEGHKVTFETVETSRGSNATNVRLE</sequence>